<keyword evidence="2" id="KW-1185">Reference proteome</keyword>
<dbReference type="Proteomes" id="UP000054047">
    <property type="component" value="Unassembled WGS sequence"/>
</dbReference>
<name>A0A0C2CCP5_9BILA</name>
<organism evidence="1 2">
    <name type="scientific">Ancylostoma duodenale</name>
    <dbReference type="NCBI Taxonomy" id="51022"/>
    <lineage>
        <taxon>Eukaryota</taxon>
        <taxon>Metazoa</taxon>
        <taxon>Ecdysozoa</taxon>
        <taxon>Nematoda</taxon>
        <taxon>Chromadorea</taxon>
        <taxon>Rhabditida</taxon>
        <taxon>Rhabditina</taxon>
        <taxon>Rhabditomorpha</taxon>
        <taxon>Strongyloidea</taxon>
        <taxon>Ancylostomatidae</taxon>
        <taxon>Ancylostomatinae</taxon>
        <taxon>Ancylostoma</taxon>
    </lineage>
</organism>
<dbReference type="AlphaFoldDB" id="A0A0C2CCP5"/>
<feature type="non-terminal residue" evidence="1">
    <location>
        <position position="90"/>
    </location>
</feature>
<evidence type="ECO:0000313" key="2">
    <source>
        <dbReference type="Proteomes" id="UP000054047"/>
    </source>
</evidence>
<sequence>MLHFPEHRGLSWLHVNTDESSRIYVVLRLFNESELFLVAASIISRAKTTEIDAHQDEFVKVLKEAVAIASVSSDPERRSDCVKMVMWTKK</sequence>
<dbReference type="Gene3D" id="3.40.630.10">
    <property type="entry name" value="Zn peptidases"/>
    <property type="match status" value="1"/>
</dbReference>
<dbReference type="EMBL" id="KN767439">
    <property type="protein sequence ID" value="KIH47637.1"/>
    <property type="molecule type" value="Genomic_DNA"/>
</dbReference>
<proteinExistence type="predicted"/>
<evidence type="ECO:0000313" key="1">
    <source>
        <dbReference type="EMBL" id="KIH47637.1"/>
    </source>
</evidence>
<accession>A0A0C2CCP5</accession>
<reference evidence="1 2" key="1">
    <citation type="submission" date="2013-12" db="EMBL/GenBank/DDBJ databases">
        <title>Draft genome of the parsitic nematode Ancylostoma duodenale.</title>
        <authorList>
            <person name="Mitreva M."/>
        </authorList>
    </citation>
    <scope>NUCLEOTIDE SEQUENCE [LARGE SCALE GENOMIC DNA]</scope>
    <source>
        <strain evidence="1 2">Zhejiang</strain>
    </source>
</reference>
<protein>
    <submittedName>
        <fullName evidence="1">Uncharacterized protein</fullName>
    </submittedName>
</protein>
<gene>
    <name evidence="1" type="ORF">ANCDUO_22299</name>
</gene>
<dbReference type="OrthoDB" id="7832001at2759"/>